<dbReference type="PANTHER" id="PTHR33116">
    <property type="entry name" value="REVERSE TRANSCRIPTASE ZINC-BINDING DOMAIN-CONTAINING PROTEIN-RELATED-RELATED"/>
    <property type="match status" value="1"/>
</dbReference>
<dbReference type="PANTHER" id="PTHR33116:SF86">
    <property type="entry name" value="REVERSE TRANSCRIPTASE DOMAIN-CONTAINING PROTEIN"/>
    <property type="match status" value="1"/>
</dbReference>
<evidence type="ECO:0000313" key="2">
    <source>
        <dbReference type="Proteomes" id="UP001630127"/>
    </source>
</evidence>
<keyword evidence="2" id="KW-1185">Reference proteome</keyword>
<dbReference type="Proteomes" id="UP001630127">
    <property type="component" value="Unassembled WGS sequence"/>
</dbReference>
<gene>
    <name evidence="1" type="ORF">ACH5RR_012293</name>
</gene>
<dbReference type="EMBL" id="JBJUIK010000005">
    <property type="protein sequence ID" value="KAL3527637.1"/>
    <property type="molecule type" value="Genomic_DNA"/>
</dbReference>
<comment type="caution">
    <text evidence="1">The sequence shown here is derived from an EMBL/GenBank/DDBJ whole genome shotgun (WGS) entry which is preliminary data.</text>
</comment>
<dbReference type="AlphaFoldDB" id="A0ABD3A7E2"/>
<accession>A0ABD3A7E2</accession>
<reference evidence="1 2" key="1">
    <citation type="submission" date="2024-11" db="EMBL/GenBank/DDBJ databases">
        <title>A near-complete genome assembly of Cinchona calisaya.</title>
        <authorList>
            <person name="Lian D.C."/>
            <person name="Zhao X.W."/>
            <person name="Wei L."/>
        </authorList>
    </citation>
    <scope>NUCLEOTIDE SEQUENCE [LARGE SCALE GENOMIC DNA]</scope>
    <source>
        <tissue evidence="1">Nenye</tissue>
    </source>
</reference>
<protein>
    <recommendedName>
        <fullName evidence="3">Reverse transcriptase domain-containing protein</fullName>
    </recommendedName>
</protein>
<name>A0ABD3A7E2_9GENT</name>
<organism evidence="1 2">
    <name type="scientific">Cinchona calisaya</name>
    <dbReference type="NCBI Taxonomy" id="153742"/>
    <lineage>
        <taxon>Eukaryota</taxon>
        <taxon>Viridiplantae</taxon>
        <taxon>Streptophyta</taxon>
        <taxon>Embryophyta</taxon>
        <taxon>Tracheophyta</taxon>
        <taxon>Spermatophyta</taxon>
        <taxon>Magnoliopsida</taxon>
        <taxon>eudicotyledons</taxon>
        <taxon>Gunneridae</taxon>
        <taxon>Pentapetalae</taxon>
        <taxon>asterids</taxon>
        <taxon>lamiids</taxon>
        <taxon>Gentianales</taxon>
        <taxon>Rubiaceae</taxon>
        <taxon>Cinchonoideae</taxon>
        <taxon>Cinchoneae</taxon>
        <taxon>Cinchona</taxon>
    </lineage>
</organism>
<proteinExistence type="predicted"/>
<sequence>MESIEAIKEVLQDFSIRSELILNREKSHIYFSFNTDAQEAEHIAELLEIQKAKDLGRYLGFPIFHKRITKNSCKFILDKWIGLRKAEDANVAALVGLCWKIVSKSMLFGLKFSEKPNEQEFEDLGSLVLKEKQGSINLRCLQKGEQKLKVRDLIDPNGSRKQDSLSFVLPEEILNMILSFPKPCYSNLTD</sequence>
<evidence type="ECO:0008006" key="3">
    <source>
        <dbReference type="Google" id="ProtNLM"/>
    </source>
</evidence>
<evidence type="ECO:0000313" key="1">
    <source>
        <dbReference type="EMBL" id="KAL3527637.1"/>
    </source>
</evidence>